<feature type="region of interest" description="Disordered" evidence="2">
    <location>
        <begin position="48"/>
        <end position="71"/>
    </location>
</feature>
<keyword evidence="5" id="KW-1185">Reference proteome</keyword>
<feature type="domain" description="Smf/DprA SLOG" evidence="3">
    <location>
        <begin position="107"/>
        <end position="332"/>
    </location>
</feature>
<dbReference type="EMBL" id="QYZP01000003">
    <property type="protein sequence ID" value="RJN31089.1"/>
    <property type="molecule type" value="Genomic_DNA"/>
</dbReference>
<dbReference type="PANTHER" id="PTHR43022">
    <property type="entry name" value="PROTEIN SMF"/>
    <property type="match status" value="1"/>
</dbReference>
<dbReference type="SUPFAM" id="SSF102405">
    <property type="entry name" value="MCP/YpsA-like"/>
    <property type="match status" value="1"/>
</dbReference>
<dbReference type="PANTHER" id="PTHR43022:SF1">
    <property type="entry name" value="PROTEIN SMF"/>
    <property type="match status" value="1"/>
</dbReference>
<accession>A0A3A4FYG1</accession>
<dbReference type="OrthoDB" id="9785707at2"/>
<dbReference type="InterPro" id="IPR057666">
    <property type="entry name" value="DrpA_SLOG"/>
</dbReference>
<comment type="caution">
    <text evidence="4">The sequence shown here is derived from an EMBL/GenBank/DDBJ whole genome shotgun (WGS) entry which is preliminary data.</text>
</comment>
<evidence type="ECO:0000259" key="3">
    <source>
        <dbReference type="Pfam" id="PF02481"/>
    </source>
</evidence>
<evidence type="ECO:0000313" key="5">
    <source>
        <dbReference type="Proteomes" id="UP000266615"/>
    </source>
</evidence>
<evidence type="ECO:0000256" key="2">
    <source>
        <dbReference type="SAM" id="MobiDB-lite"/>
    </source>
</evidence>
<dbReference type="Gene3D" id="3.40.50.450">
    <property type="match status" value="1"/>
</dbReference>
<comment type="similarity">
    <text evidence="1">Belongs to the DprA/Smf family.</text>
</comment>
<sequence>MCDTSGWAATSTRHARAGLSRLIEPGDLLGPLTVEVLGAEQTLELIASGTGPTPQEQQRVGEAAEASGLTARQRRLPAALQRWRTRLPQIRDTQMLRSLYRCGGGLLIPEDAAWPRQLNDLGPAQPLALWFRVAAGDSDPYSLAPARLPQAGRSVAVVGSREMTDYGGKVAWETARELAAHGVSIISGGAYGIDAAAHRGSLDGAQEDGWPALAVLAGGVDRFYPAGNDRLLHAILDRGIILSEMPPGSAPTRHRFLQRNRLIAALAAGTVVVEARWRSGALSTAHHAMDIGRPVGAVPGSVYSASSAGCHRLLRHTPAQLITDAADIMELVAADGADPGWPPGLRPAASAAVTGDAESRSATDGLGEVDRRIFEALPVRSTTTPSRLSEAAGLPMPQVLGGLTRLERKRLVHRTGGRWGRTGHQLGRT</sequence>
<dbReference type="RefSeq" id="WP_119903155.1">
    <property type="nucleotide sequence ID" value="NZ_QYZP01000003.1"/>
</dbReference>
<dbReference type="InterPro" id="IPR036390">
    <property type="entry name" value="WH_DNA-bd_sf"/>
</dbReference>
<gene>
    <name evidence="4" type="ORF">D3250_09465</name>
</gene>
<organism evidence="4 5">
    <name type="scientific">Nesterenkonia natronophila</name>
    <dbReference type="NCBI Taxonomy" id="2174932"/>
    <lineage>
        <taxon>Bacteria</taxon>
        <taxon>Bacillati</taxon>
        <taxon>Actinomycetota</taxon>
        <taxon>Actinomycetes</taxon>
        <taxon>Micrococcales</taxon>
        <taxon>Micrococcaceae</taxon>
        <taxon>Nesterenkonia</taxon>
    </lineage>
</organism>
<dbReference type="SUPFAM" id="SSF46785">
    <property type="entry name" value="Winged helix' DNA-binding domain"/>
    <property type="match status" value="1"/>
</dbReference>
<protein>
    <submittedName>
        <fullName evidence="4">DNA-processing protein DprA</fullName>
    </submittedName>
</protein>
<reference evidence="4 5" key="1">
    <citation type="submission" date="2018-09" db="EMBL/GenBank/DDBJ databases">
        <title>Nesterenkonia natronophila sp. nov., an alkaliphilic actinobacteriume isolated from a soda lake, and emended description of the genus Nesterenkonia.</title>
        <authorList>
            <person name="Menes R.J."/>
            <person name="Iriarte A."/>
        </authorList>
    </citation>
    <scope>NUCLEOTIDE SEQUENCE [LARGE SCALE GENOMIC DNA]</scope>
    <source>
        <strain evidence="4 5">M8</strain>
    </source>
</reference>
<evidence type="ECO:0000256" key="1">
    <source>
        <dbReference type="ARBA" id="ARBA00006525"/>
    </source>
</evidence>
<dbReference type="GO" id="GO:0009294">
    <property type="term" value="P:DNA-mediated transformation"/>
    <property type="evidence" value="ECO:0007669"/>
    <property type="project" value="InterPro"/>
</dbReference>
<name>A0A3A4FYG1_9MICC</name>
<evidence type="ECO:0000313" key="4">
    <source>
        <dbReference type="EMBL" id="RJN31089.1"/>
    </source>
</evidence>
<dbReference type="InterPro" id="IPR003488">
    <property type="entry name" value="DprA"/>
</dbReference>
<dbReference type="Proteomes" id="UP000266615">
    <property type="component" value="Unassembled WGS sequence"/>
</dbReference>
<proteinExistence type="inferred from homology"/>
<dbReference type="Pfam" id="PF02481">
    <property type="entry name" value="DNA_processg_A"/>
    <property type="match status" value="1"/>
</dbReference>
<dbReference type="AlphaFoldDB" id="A0A3A4FYG1"/>